<keyword evidence="2" id="KW-0677">Repeat</keyword>
<evidence type="ECO:0000256" key="2">
    <source>
        <dbReference type="ARBA" id="ARBA00022737"/>
    </source>
</evidence>
<dbReference type="EMBL" id="CAJJDO010000151">
    <property type="protein sequence ID" value="CAD8208448.1"/>
    <property type="molecule type" value="Genomic_DNA"/>
</dbReference>
<gene>
    <name evidence="4" type="ORF">PPENT_87.1.T1510002</name>
</gene>
<proteinExistence type="predicted"/>
<organism evidence="4 5">
    <name type="scientific">Paramecium pentaurelia</name>
    <dbReference type="NCBI Taxonomy" id="43138"/>
    <lineage>
        <taxon>Eukaryota</taxon>
        <taxon>Sar</taxon>
        <taxon>Alveolata</taxon>
        <taxon>Ciliophora</taxon>
        <taxon>Intramacronucleata</taxon>
        <taxon>Oligohymenophorea</taxon>
        <taxon>Peniculida</taxon>
        <taxon>Parameciidae</taxon>
        <taxon>Paramecium</taxon>
    </lineage>
</organism>
<evidence type="ECO:0000256" key="3">
    <source>
        <dbReference type="SAM" id="Coils"/>
    </source>
</evidence>
<comment type="caution">
    <text evidence="4">The sequence shown here is derived from an EMBL/GenBank/DDBJ whole genome shotgun (WGS) entry which is preliminary data.</text>
</comment>
<keyword evidence="3" id="KW-0175">Coiled coil</keyword>
<feature type="coiled-coil region" evidence="3">
    <location>
        <begin position="223"/>
        <end position="329"/>
    </location>
</feature>
<evidence type="ECO:0000313" key="5">
    <source>
        <dbReference type="Proteomes" id="UP000689195"/>
    </source>
</evidence>
<name>A0A8S1Y5Z9_9CILI</name>
<evidence type="ECO:0000313" key="4">
    <source>
        <dbReference type="EMBL" id="CAD8208448.1"/>
    </source>
</evidence>
<sequence>MAEQKQQLAQLLEEVKQFRNNYILIQDYKKEIKTKIIQIFRNCFQDQINKFEQSLQTKANLQQMQNESFKEYLIIIQQNKQIFMIFELQVTLRKYKCLPSENEIDQEYLIQKIKKIYLQGIEEGGDDEDYLESKQKLGLFDGLKQKYKDFNNNDEWKIKQGLIFTIVFISSNCFTDTIISFCQKALIQLWVLEKDQRVRNLLKNQHLISLQMQIFQKDWQTQHNRIAEEMQKMLKRIDELQEQITQEANLNNRELYLKEMDETTQQLDEYIQNISEMGQQLRLVTDFVNHIRKSLLRVEGKINQIKEQLNNIGNDLKFLRGKSEAAEKNVKSIYIPLKTQDRGKNEISNLMNLYQFNDNDGEVNEFLYEGKTQDPAKVLQPKKIEDNKKIGNYVLIPVYISLPSLKNPVFQAVEESLKQDDYGFDDLQLKECKEMLQKKEFRLILIMDSYDEMKLENIQKNLYINNKLKQYWSDPLVIFSTRSDIFTSSHQDKQKFKETQLLQFEQSQIQEYLKKFTFQSIKILIFLIYINALDVKRFEQSWEKIQSSFLKFEEARWKSETPLNENKSTDDEFIDLKSNEAIRSLSINLQKQWSFKKYEDMMIVSKSKQFSGNSINDGNYTTEIINIKQTFLKNFQKMLNEFFISKYKIQMYKSQQKRYLLGLKNELNKESEAENQADNDEFLEVTLNDLSNLGIIDYHEIALGVWNYQEENSIPQQLQISQDCEGVHQQLENIFETNLLLPNQILKKIKIQQEKILQIGNDALKEHNLTISDFYDFY</sequence>
<dbReference type="PANTHER" id="PTHR44129">
    <property type="entry name" value="WD REPEAT-CONTAINING PROTEIN POP1"/>
    <property type="match status" value="1"/>
</dbReference>
<dbReference type="AlphaFoldDB" id="A0A8S1Y5Z9"/>
<accession>A0A8S1Y5Z9</accession>
<protein>
    <submittedName>
        <fullName evidence="4">Uncharacterized protein</fullName>
    </submittedName>
</protein>
<keyword evidence="1" id="KW-0853">WD repeat</keyword>
<dbReference type="OrthoDB" id="322874at2759"/>
<dbReference type="Proteomes" id="UP000689195">
    <property type="component" value="Unassembled WGS sequence"/>
</dbReference>
<evidence type="ECO:0000256" key="1">
    <source>
        <dbReference type="ARBA" id="ARBA00022574"/>
    </source>
</evidence>
<keyword evidence="5" id="KW-1185">Reference proteome</keyword>
<reference evidence="4" key="1">
    <citation type="submission" date="2021-01" db="EMBL/GenBank/DDBJ databases">
        <authorList>
            <consortium name="Genoscope - CEA"/>
            <person name="William W."/>
        </authorList>
    </citation>
    <scope>NUCLEOTIDE SEQUENCE</scope>
</reference>
<dbReference type="InterPro" id="IPR050349">
    <property type="entry name" value="WD_LIS1/nudF_dynein_reg"/>
</dbReference>